<accession>A0A4R3NE66</accession>
<keyword evidence="2" id="KW-1185">Reference proteome</keyword>
<dbReference type="Proteomes" id="UP000294650">
    <property type="component" value="Unassembled WGS sequence"/>
</dbReference>
<dbReference type="AlphaFoldDB" id="A0A4R3NE66"/>
<dbReference type="RefSeq" id="WP_132370941.1">
    <property type="nucleotide sequence ID" value="NZ_SMAN01000003.1"/>
</dbReference>
<name>A0A4R3NE66_9BACI</name>
<dbReference type="EMBL" id="SMAN01000003">
    <property type="protein sequence ID" value="TCT25506.1"/>
    <property type="molecule type" value="Genomic_DNA"/>
</dbReference>
<reference evidence="1 2" key="1">
    <citation type="submission" date="2019-03" db="EMBL/GenBank/DDBJ databases">
        <title>Genomic Encyclopedia of Type Strains, Phase IV (KMG-IV): sequencing the most valuable type-strain genomes for metagenomic binning, comparative biology and taxonomic classification.</title>
        <authorList>
            <person name="Goeker M."/>
        </authorList>
    </citation>
    <scope>NUCLEOTIDE SEQUENCE [LARGE SCALE GENOMIC DNA]</scope>
    <source>
        <strain evidence="1 2">DSM 25894</strain>
    </source>
</reference>
<evidence type="ECO:0008006" key="3">
    <source>
        <dbReference type="Google" id="ProtNLM"/>
    </source>
</evidence>
<evidence type="ECO:0000313" key="1">
    <source>
        <dbReference type="EMBL" id="TCT25506.1"/>
    </source>
</evidence>
<sequence>MHVYAKKWQYELADIMYMSKNGEITKRRIKIYGENRERIFAYCYLRKGFRSFNKDQILASIPVRKR</sequence>
<proteinExistence type="predicted"/>
<gene>
    <name evidence="1" type="ORF">EDD68_10359</name>
</gene>
<dbReference type="OrthoDB" id="2112405at2"/>
<organism evidence="1 2">
    <name type="scientific">Melghiribacillus thermohalophilus</name>
    <dbReference type="NCBI Taxonomy" id="1324956"/>
    <lineage>
        <taxon>Bacteria</taxon>
        <taxon>Bacillati</taxon>
        <taxon>Bacillota</taxon>
        <taxon>Bacilli</taxon>
        <taxon>Bacillales</taxon>
        <taxon>Bacillaceae</taxon>
        <taxon>Melghiribacillus</taxon>
    </lineage>
</organism>
<evidence type="ECO:0000313" key="2">
    <source>
        <dbReference type="Proteomes" id="UP000294650"/>
    </source>
</evidence>
<comment type="caution">
    <text evidence="1">The sequence shown here is derived from an EMBL/GenBank/DDBJ whole genome shotgun (WGS) entry which is preliminary data.</text>
</comment>
<protein>
    <recommendedName>
        <fullName evidence="3">WYL domain-containing protein</fullName>
    </recommendedName>
</protein>